<proteinExistence type="predicted"/>
<feature type="domain" description="DUF6398" evidence="1">
    <location>
        <begin position="425"/>
        <end position="524"/>
    </location>
</feature>
<gene>
    <name evidence="2" type="ORF">FHU33_1527</name>
</gene>
<keyword evidence="3" id="KW-1185">Reference proteome</keyword>
<dbReference type="RefSeq" id="WP_142024793.1">
    <property type="nucleotide sequence ID" value="NZ_VFQE01000001.1"/>
</dbReference>
<protein>
    <recommendedName>
        <fullName evidence="1">DUF6398 domain-containing protein</fullName>
    </recommendedName>
</protein>
<reference evidence="2 3" key="1">
    <citation type="submission" date="2019-06" db="EMBL/GenBank/DDBJ databases">
        <title>Sequencing the genomes of 1000 actinobacteria strains.</title>
        <authorList>
            <person name="Klenk H.-P."/>
        </authorList>
    </citation>
    <scope>NUCLEOTIDE SEQUENCE [LARGE SCALE GENOMIC DNA]</scope>
    <source>
        <strain evidence="2 3">DSM 46837</strain>
    </source>
</reference>
<sequence length="553" mass="60616">MDDVAAALDSGSPLPLLGLASSILATFEQRPSFGRPAEPSPPDRDEFIDSFFTVDLRETSALLTALAGLSGDDVLRRRAHREVSARGHVLPRWLLSLDAAQPVERVVRMRHVLGDSENIVLAVRLAGGFELSVVTLVDHNMGTVVKDSFPVPDRLDDLVPTLEDAIDDPDVTLTDLDPADARAMLTEAIDFGAIMFPPIETDSWPASRPFVRWALGLFPTGGSGWVRPDWPDDARTALVERFLASPFGTGLDDGDSRGLLDDLLWFGADYGPGDPLRWSPTSVEILLTDWIPRKIVADVGYLAKAPDLLRAFIRFAHAERGLRAELTTDTLAAVDDWEPEYQQTIRSARPQGPEALLARMGALGLDEALRTPEELAAEYRARALTTWQGAVGGPEALERLDAEPLPDEQFDWRQVPDDVHEHVAEVLVLVDRCCDELFDVELRTAARRLLARLATAAPQLVAGRSRADLTAATVCWMVARANRLLDRGSPSVKDLMGCLGVRSSSPSQRAKPLLRALGIDADEWVYNESPLGAPDYLTSGRRAEIIAARDRLR</sequence>
<dbReference type="InterPro" id="IPR045651">
    <property type="entry name" value="DUF6398"/>
</dbReference>
<accession>A0A543PDJ2</accession>
<evidence type="ECO:0000313" key="2">
    <source>
        <dbReference type="EMBL" id="TQN42133.1"/>
    </source>
</evidence>
<dbReference type="AlphaFoldDB" id="A0A543PDJ2"/>
<dbReference type="OrthoDB" id="5182325at2"/>
<comment type="caution">
    <text evidence="2">The sequence shown here is derived from an EMBL/GenBank/DDBJ whole genome shotgun (WGS) entry which is preliminary data.</text>
</comment>
<dbReference type="Proteomes" id="UP000319865">
    <property type="component" value="Unassembled WGS sequence"/>
</dbReference>
<dbReference type="EMBL" id="VFQE01000001">
    <property type="protein sequence ID" value="TQN42133.1"/>
    <property type="molecule type" value="Genomic_DNA"/>
</dbReference>
<organism evidence="2 3">
    <name type="scientific">Blastococcus colisei</name>
    <dbReference type="NCBI Taxonomy" id="1564162"/>
    <lineage>
        <taxon>Bacteria</taxon>
        <taxon>Bacillati</taxon>
        <taxon>Actinomycetota</taxon>
        <taxon>Actinomycetes</taxon>
        <taxon>Geodermatophilales</taxon>
        <taxon>Geodermatophilaceae</taxon>
        <taxon>Blastococcus</taxon>
    </lineage>
</organism>
<dbReference type="Pfam" id="PF19935">
    <property type="entry name" value="DUF6398"/>
    <property type="match status" value="1"/>
</dbReference>
<name>A0A543PDJ2_9ACTN</name>
<evidence type="ECO:0000259" key="1">
    <source>
        <dbReference type="Pfam" id="PF19935"/>
    </source>
</evidence>
<evidence type="ECO:0000313" key="3">
    <source>
        <dbReference type="Proteomes" id="UP000319865"/>
    </source>
</evidence>